<evidence type="ECO:0000313" key="2">
    <source>
        <dbReference type="Proteomes" id="UP000604046"/>
    </source>
</evidence>
<accession>A0A812UHB4</accession>
<proteinExistence type="predicted"/>
<organism evidence="1 2">
    <name type="scientific">Symbiodinium natans</name>
    <dbReference type="NCBI Taxonomy" id="878477"/>
    <lineage>
        <taxon>Eukaryota</taxon>
        <taxon>Sar</taxon>
        <taxon>Alveolata</taxon>
        <taxon>Dinophyceae</taxon>
        <taxon>Suessiales</taxon>
        <taxon>Symbiodiniaceae</taxon>
        <taxon>Symbiodinium</taxon>
    </lineage>
</organism>
<name>A0A812UHB4_9DINO</name>
<sequence>MTTLALPFRNSKLASALAAYPAVNPDDDDWVKNPDIRSYWTAPDAKLGGSIRQVPVPAAASGRYAGIAAELTSYPGMWAVWVEPALC</sequence>
<dbReference type="AlphaFoldDB" id="A0A812UHB4"/>
<comment type="caution">
    <text evidence="1">The sequence shown here is derived from an EMBL/GenBank/DDBJ whole genome shotgun (WGS) entry which is preliminary data.</text>
</comment>
<reference evidence="1" key="1">
    <citation type="submission" date="2021-02" db="EMBL/GenBank/DDBJ databases">
        <authorList>
            <person name="Dougan E. K."/>
            <person name="Rhodes N."/>
            <person name="Thang M."/>
            <person name="Chan C."/>
        </authorList>
    </citation>
    <scope>NUCLEOTIDE SEQUENCE</scope>
</reference>
<dbReference type="OrthoDB" id="434425at2759"/>
<dbReference type="Proteomes" id="UP000604046">
    <property type="component" value="Unassembled WGS sequence"/>
</dbReference>
<protein>
    <submittedName>
        <fullName evidence="1">Uncharacterized protein</fullName>
    </submittedName>
</protein>
<gene>
    <name evidence="1" type="ORF">SNAT2548_LOCUS32497</name>
</gene>
<dbReference type="EMBL" id="CAJNDS010002712">
    <property type="protein sequence ID" value="CAE7570719.1"/>
    <property type="molecule type" value="Genomic_DNA"/>
</dbReference>
<evidence type="ECO:0000313" key="1">
    <source>
        <dbReference type="EMBL" id="CAE7570719.1"/>
    </source>
</evidence>
<keyword evidence="2" id="KW-1185">Reference proteome</keyword>